<sequence>MINSIRARILLAATGCLVIALILNTVINYQVTRKDNINQINQILQSTADSHTLAIHDWVNSKLTMISSLQSVALQSDPLPFFRQVAAAGGFTNVYVGYANKTAKFTDPTGVPADYDPTARPWYKQAVAANAPIVTAPYVDAGSGKLVVSFAVPVSANGQIEAVVAGDVSMDTVVNNVRSIHPTANSSGMLVNQDGTLIAATNANLALKPFDNLVSGISFAALRQAKTLEQGRIDGASKYLSAEQIGGTQWYLVVALDQQDATAGMRALLKGSALALLILAVISAGLMHTLVSTVLKRLSSIRDAMRSISNGTNDLSQRLPDTGNDEVSQIAHAFNAFCDKLAGAMEQIRESSASVKIAANEIAAGNQDLSTRTEQAASSLRETASAVEQISASVSNSTDAAAQANQQATAASQAAGRGGEVVAQAISTMQQIEDASQRIGQITSVIDGIAFQTNILALNAAVEAARAGEQGRGFAVVAGEVRSLAQRSAQAAKEIKSLIEDTTQCVESGAHFVRLAGNSMEEVAGGITNVSGIMREITIATSEQMLGIQEINQAVTRLDQMVQQNAELVVESAAAADALQMQAGELAETASLFRIK</sequence>
<evidence type="ECO:0000256" key="6">
    <source>
        <dbReference type="ARBA" id="ARBA00022989"/>
    </source>
</evidence>
<dbReference type="Gene3D" id="3.30.450.20">
    <property type="entry name" value="PAS domain"/>
    <property type="match status" value="2"/>
</dbReference>
<evidence type="ECO:0000313" key="14">
    <source>
        <dbReference type="EMBL" id="OAT78445.1"/>
    </source>
</evidence>
<dbReference type="PROSITE" id="PS50885">
    <property type="entry name" value="HAMP"/>
    <property type="match status" value="1"/>
</dbReference>
<protein>
    <submittedName>
        <fullName evidence="14">Chemotaxis protein</fullName>
    </submittedName>
</protein>
<organism evidence="14 15">
    <name type="scientific">Mangrovibacter phragmitis</name>
    <dbReference type="NCBI Taxonomy" id="1691903"/>
    <lineage>
        <taxon>Bacteria</taxon>
        <taxon>Pseudomonadati</taxon>
        <taxon>Pseudomonadota</taxon>
        <taxon>Gammaproteobacteria</taxon>
        <taxon>Enterobacterales</taxon>
        <taxon>Enterobacteriaceae</taxon>
        <taxon>Mangrovibacter</taxon>
    </lineage>
</organism>
<dbReference type="OrthoDB" id="2489132at2"/>
<evidence type="ECO:0000259" key="13">
    <source>
        <dbReference type="PROSITE" id="PS50885"/>
    </source>
</evidence>
<dbReference type="InterPro" id="IPR033479">
    <property type="entry name" value="dCache_1"/>
</dbReference>
<keyword evidence="7 11" id="KW-0472">Membrane</keyword>
<keyword evidence="15" id="KW-1185">Reference proteome</keyword>
<keyword evidence="8 10" id="KW-0807">Transducer</keyword>
<dbReference type="GO" id="GO:0004888">
    <property type="term" value="F:transmembrane signaling receptor activity"/>
    <property type="evidence" value="ECO:0007669"/>
    <property type="project" value="InterPro"/>
</dbReference>
<keyword evidence="3" id="KW-0488">Methylation</keyword>
<dbReference type="SUPFAM" id="SSF58104">
    <property type="entry name" value="Methyl-accepting chemotaxis protein (MCP) signaling domain"/>
    <property type="match status" value="1"/>
</dbReference>
<dbReference type="GO" id="GO:0006935">
    <property type="term" value="P:chemotaxis"/>
    <property type="evidence" value="ECO:0007669"/>
    <property type="project" value="UniProtKB-KW"/>
</dbReference>
<gene>
    <name evidence="14" type="ORF">A9B99_01555</name>
</gene>
<name>A0A1B7L850_9ENTR</name>
<comment type="similarity">
    <text evidence="9">Belongs to the methyl-accepting chemotaxis (MCP) protein family.</text>
</comment>
<feature type="transmembrane region" description="Helical" evidence="11">
    <location>
        <begin position="273"/>
        <end position="295"/>
    </location>
</feature>
<keyword evidence="6 11" id="KW-1133">Transmembrane helix</keyword>
<dbReference type="PROSITE" id="PS50111">
    <property type="entry name" value="CHEMOTAXIS_TRANSDUC_2"/>
    <property type="match status" value="1"/>
</dbReference>
<dbReference type="PANTHER" id="PTHR43531">
    <property type="entry name" value="PROTEIN ICFG"/>
    <property type="match status" value="1"/>
</dbReference>
<dbReference type="Pfam" id="PF00015">
    <property type="entry name" value="MCPsignal"/>
    <property type="match status" value="1"/>
</dbReference>
<comment type="caution">
    <text evidence="14">The sequence shown here is derived from an EMBL/GenBank/DDBJ whole genome shotgun (WGS) entry which is preliminary data.</text>
</comment>
<evidence type="ECO:0000256" key="1">
    <source>
        <dbReference type="ARBA" id="ARBA00004429"/>
    </source>
</evidence>
<feature type="domain" description="HAMP" evidence="13">
    <location>
        <begin position="292"/>
        <end position="346"/>
    </location>
</feature>
<keyword evidence="2" id="KW-1003">Cell membrane</keyword>
<dbReference type="InterPro" id="IPR051310">
    <property type="entry name" value="MCP_chemotaxis"/>
</dbReference>
<keyword evidence="5 11" id="KW-0812">Transmembrane</keyword>
<dbReference type="SMART" id="SM00304">
    <property type="entry name" value="HAMP"/>
    <property type="match status" value="1"/>
</dbReference>
<accession>A0A1B7L850</accession>
<dbReference type="STRING" id="1691903.A9B99_01555"/>
<dbReference type="PANTHER" id="PTHR43531:SF16">
    <property type="entry name" value="METHYL-ACCEPTING CHEMOTAXIS PROTEIN II"/>
    <property type="match status" value="1"/>
</dbReference>
<dbReference type="InterPro" id="IPR004089">
    <property type="entry name" value="MCPsignal_dom"/>
</dbReference>
<evidence type="ECO:0000313" key="15">
    <source>
        <dbReference type="Proteomes" id="UP000078225"/>
    </source>
</evidence>
<dbReference type="Gene3D" id="1.10.287.950">
    <property type="entry name" value="Methyl-accepting chemotaxis protein"/>
    <property type="match status" value="1"/>
</dbReference>
<dbReference type="AlphaFoldDB" id="A0A1B7L850"/>
<evidence type="ECO:0000256" key="10">
    <source>
        <dbReference type="PROSITE-ProRule" id="PRU00284"/>
    </source>
</evidence>
<evidence type="ECO:0000256" key="3">
    <source>
        <dbReference type="ARBA" id="ARBA00022481"/>
    </source>
</evidence>
<dbReference type="InterPro" id="IPR004090">
    <property type="entry name" value="Chemotax_Me-accpt_rcpt"/>
</dbReference>
<dbReference type="PRINTS" id="PR00260">
    <property type="entry name" value="CHEMTRNSDUCR"/>
</dbReference>
<dbReference type="RefSeq" id="WP_064593986.1">
    <property type="nucleotide sequence ID" value="NZ_CP134782.1"/>
</dbReference>
<dbReference type="GO" id="GO:0007165">
    <property type="term" value="P:signal transduction"/>
    <property type="evidence" value="ECO:0007669"/>
    <property type="project" value="UniProtKB-KW"/>
</dbReference>
<evidence type="ECO:0000256" key="8">
    <source>
        <dbReference type="ARBA" id="ARBA00023224"/>
    </source>
</evidence>
<dbReference type="InterPro" id="IPR003660">
    <property type="entry name" value="HAMP_dom"/>
</dbReference>
<dbReference type="Pfam" id="PF02743">
    <property type="entry name" value="dCache_1"/>
    <property type="match status" value="1"/>
</dbReference>
<dbReference type="SMART" id="SM00283">
    <property type="entry name" value="MA"/>
    <property type="match status" value="1"/>
</dbReference>
<evidence type="ECO:0000256" key="11">
    <source>
        <dbReference type="SAM" id="Phobius"/>
    </source>
</evidence>
<proteinExistence type="inferred from homology"/>
<keyword evidence="4" id="KW-0145">Chemotaxis</keyword>
<dbReference type="SUPFAM" id="SSF103190">
    <property type="entry name" value="Sensory domain-like"/>
    <property type="match status" value="1"/>
</dbReference>
<evidence type="ECO:0000259" key="12">
    <source>
        <dbReference type="PROSITE" id="PS50111"/>
    </source>
</evidence>
<evidence type="ECO:0000256" key="5">
    <source>
        <dbReference type="ARBA" id="ARBA00022692"/>
    </source>
</evidence>
<dbReference type="Pfam" id="PF00672">
    <property type="entry name" value="HAMP"/>
    <property type="match status" value="1"/>
</dbReference>
<dbReference type="EMBL" id="LYRP01000001">
    <property type="protein sequence ID" value="OAT78445.1"/>
    <property type="molecule type" value="Genomic_DNA"/>
</dbReference>
<dbReference type="FunFam" id="1.10.287.950:FF:000001">
    <property type="entry name" value="Methyl-accepting chemotaxis sensory transducer"/>
    <property type="match status" value="1"/>
</dbReference>
<dbReference type="GO" id="GO:0005886">
    <property type="term" value="C:plasma membrane"/>
    <property type="evidence" value="ECO:0007669"/>
    <property type="project" value="UniProtKB-SubCell"/>
</dbReference>
<dbReference type="CDD" id="cd06225">
    <property type="entry name" value="HAMP"/>
    <property type="match status" value="1"/>
</dbReference>
<evidence type="ECO:0000256" key="2">
    <source>
        <dbReference type="ARBA" id="ARBA00022475"/>
    </source>
</evidence>
<feature type="domain" description="Methyl-accepting transducer" evidence="12">
    <location>
        <begin position="351"/>
        <end position="580"/>
    </location>
</feature>
<evidence type="ECO:0000256" key="7">
    <source>
        <dbReference type="ARBA" id="ARBA00023136"/>
    </source>
</evidence>
<dbReference type="InterPro" id="IPR029151">
    <property type="entry name" value="Sensor-like_sf"/>
</dbReference>
<dbReference type="CDD" id="cd12913">
    <property type="entry name" value="PDC1_MCP_like"/>
    <property type="match status" value="1"/>
</dbReference>
<evidence type="ECO:0000256" key="9">
    <source>
        <dbReference type="ARBA" id="ARBA00029447"/>
    </source>
</evidence>
<reference evidence="15" key="1">
    <citation type="submission" date="2016-05" db="EMBL/GenBank/DDBJ databases">
        <authorList>
            <person name="Behera P."/>
            <person name="Vaishampayan P."/>
            <person name="Singh N."/>
            <person name="Raina V."/>
            <person name="Suar M."/>
            <person name="Pattnaik A."/>
            <person name="Rastogi G."/>
        </authorList>
    </citation>
    <scope>NUCLEOTIDE SEQUENCE [LARGE SCALE GENOMIC DNA]</scope>
    <source>
        <strain evidence="15">MP23</strain>
    </source>
</reference>
<dbReference type="CDD" id="cd11386">
    <property type="entry name" value="MCP_signal"/>
    <property type="match status" value="1"/>
</dbReference>
<evidence type="ECO:0000256" key="4">
    <source>
        <dbReference type="ARBA" id="ARBA00022500"/>
    </source>
</evidence>
<comment type="subcellular location">
    <subcellularLocation>
        <location evidence="1">Cell inner membrane</location>
        <topology evidence="1">Multi-pass membrane protein</topology>
    </subcellularLocation>
</comment>
<dbReference type="Proteomes" id="UP000078225">
    <property type="component" value="Unassembled WGS sequence"/>
</dbReference>